<dbReference type="RefSeq" id="WP_281386307.1">
    <property type="nucleotide sequence ID" value="NZ_BAABAI010000001.1"/>
</dbReference>
<evidence type="ECO:0000313" key="1">
    <source>
        <dbReference type="EMBL" id="MBB4965344.1"/>
    </source>
</evidence>
<sequence>MRVTTSGQETARQHDALDGIRAKVFEARPGGTLARGARRC</sequence>
<comment type="caution">
    <text evidence="1">The sequence shown here is derived from an EMBL/GenBank/DDBJ whole genome shotgun (WGS) entry which is preliminary data.</text>
</comment>
<dbReference type="EMBL" id="JACHJS010000001">
    <property type="protein sequence ID" value="MBB4965344.1"/>
    <property type="molecule type" value="Genomic_DNA"/>
</dbReference>
<keyword evidence="2" id="KW-1185">Reference proteome</keyword>
<protein>
    <submittedName>
        <fullName evidence="1">Uncharacterized protein</fullName>
    </submittedName>
</protein>
<gene>
    <name evidence="1" type="ORF">F4559_002703</name>
</gene>
<evidence type="ECO:0000313" key="2">
    <source>
        <dbReference type="Proteomes" id="UP000542674"/>
    </source>
</evidence>
<proteinExistence type="predicted"/>
<dbReference type="Proteomes" id="UP000542674">
    <property type="component" value="Unassembled WGS sequence"/>
</dbReference>
<organism evidence="1 2">
    <name type="scientific">Saccharothrix violaceirubra</name>
    <dbReference type="NCBI Taxonomy" id="413306"/>
    <lineage>
        <taxon>Bacteria</taxon>
        <taxon>Bacillati</taxon>
        <taxon>Actinomycetota</taxon>
        <taxon>Actinomycetes</taxon>
        <taxon>Pseudonocardiales</taxon>
        <taxon>Pseudonocardiaceae</taxon>
        <taxon>Saccharothrix</taxon>
    </lineage>
</organism>
<name>A0A7W7WVH4_9PSEU</name>
<accession>A0A7W7WVH4</accession>
<dbReference type="AlphaFoldDB" id="A0A7W7WVH4"/>
<reference evidence="1 2" key="1">
    <citation type="submission" date="2020-08" db="EMBL/GenBank/DDBJ databases">
        <title>Sequencing the genomes of 1000 actinobacteria strains.</title>
        <authorList>
            <person name="Klenk H.-P."/>
        </authorList>
    </citation>
    <scope>NUCLEOTIDE SEQUENCE [LARGE SCALE GENOMIC DNA]</scope>
    <source>
        <strain evidence="1 2">DSM 45084</strain>
    </source>
</reference>